<comment type="caution">
    <text evidence="6">The sequence shown here is derived from an EMBL/GenBank/DDBJ whole genome shotgun (WGS) entry which is preliminary data.</text>
</comment>
<evidence type="ECO:0000256" key="3">
    <source>
        <dbReference type="ARBA" id="ARBA00023125"/>
    </source>
</evidence>
<keyword evidence="2" id="KW-0805">Transcription regulation</keyword>
<dbReference type="SUPFAM" id="SSF47413">
    <property type="entry name" value="lambda repressor-like DNA-binding domains"/>
    <property type="match status" value="1"/>
</dbReference>
<dbReference type="Proteomes" id="UP001597213">
    <property type="component" value="Unassembled WGS sequence"/>
</dbReference>
<dbReference type="EMBL" id="JBHUEN010000029">
    <property type="protein sequence ID" value="MFD1882159.1"/>
    <property type="molecule type" value="Genomic_DNA"/>
</dbReference>
<evidence type="ECO:0000259" key="5">
    <source>
        <dbReference type="Pfam" id="PF13693"/>
    </source>
</evidence>
<sequence>MRTPSKQDLDAHERLKAELRIRGTSLARIARELGVSDAALTLVGKGCNRSRRIENALAGAIGTTPEALFPDRYQGGEP</sequence>
<evidence type="ECO:0000313" key="7">
    <source>
        <dbReference type="Proteomes" id="UP001597213"/>
    </source>
</evidence>
<dbReference type="Pfam" id="PF13693">
    <property type="entry name" value="HTH_35"/>
    <property type="match status" value="1"/>
</dbReference>
<keyword evidence="4" id="KW-0804">Transcription</keyword>
<dbReference type="InterPro" id="IPR038722">
    <property type="entry name" value="Ner_HTH_dom"/>
</dbReference>
<reference evidence="7" key="1">
    <citation type="journal article" date="2019" name="Int. J. Syst. Evol. Microbiol.">
        <title>The Global Catalogue of Microorganisms (GCM) 10K type strain sequencing project: providing services to taxonomists for standard genome sequencing and annotation.</title>
        <authorList>
            <consortium name="The Broad Institute Genomics Platform"/>
            <consortium name="The Broad Institute Genome Sequencing Center for Infectious Disease"/>
            <person name="Wu L."/>
            <person name="Ma J."/>
        </authorList>
    </citation>
    <scope>NUCLEOTIDE SEQUENCE [LARGE SCALE GENOMIC DNA]</scope>
    <source>
        <strain evidence="7">CCUG 56029</strain>
    </source>
</reference>
<evidence type="ECO:0000256" key="1">
    <source>
        <dbReference type="ARBA" id="ARBA00006157"/>
    </source>
</evidence>
<proteinExistence type="inferred from homology"/>
<organism evidence="6 7">
    <name type="scientific">Paracoccus pacificus</name>
    <dbReference type="NCBI Taxonomy" id="1463598"/>
    <lineage>
        <taxon>Bacteria</taxon>
        <taxon>Pseudomonadati</taxon>
        <taxon>Pseudomonadota</taxon>
        <taxon>Alphaproteobacteria</taxon>
        <taxon>Rhodobacterales</taxon>
        <taxon>Paracoccaceae</taxon>
        <taxon>Paracoccus</taxon>
    </lineage>
</organism>
<comment type="similarity">
    <text evidence="1">Belongs to the ner transcriptional regulatory family.</text>
</comment>
<evidence type="ECO:0000256" key="2">
    <source>
        <dbReference type="ARBA" id="ARBA00023015"/>
    </source>
</evidence>
<keyword evidence="7" id="KW-1185">Reference proteome</keyword>
<protein>
    <submittedName>
        <fullName evidence="6">Transcriptional regulator</fullName>
    </submittedName>
</protein>
<name>A0ABW4R7F8_9RHOB</name>
<keyword evidence="3" id="KW-0238">DNA-binding</keyword>
<evidence type="ECO:0000313" key="6">
    <source>
        <dbReference type="EMBL" id="MFD1882159.1"/>
    </source>
</evidence>
<dbReference type="InterPro" id="IPR010982">
    <property type="entry name" value="Lambda_DNA-bd_dom_sf"/>
</dbReference>
<evidence type="ECO:0000256" key="4">
    <source>
        <dbReference type="ARBA" id="ARBA00023163"/>
    </source>
</evidence>
<feature type="domain" description="Ner winged helix-turn-helix DNA-binding" evidence="5">
    <location>
        <begin position="13"/>
        <end position="74"/>
    </location>
</feature>
<gene>
    <name evidence="6" type="ORF">ACFSCT_10585</name>
</gene>
<dbReference type="RefSeq" id="WP_379142577.1">
    <property type="nucleotide sequence ID" value="NZ_JBHUEN010000029.1"/>
</dbReference>
<accession>A0ABW4R7F8</accession>
<dbReference type="Gene3D" id="1.10.260.40">
    <property type="entry name" value="lambda repressor-like DNA-binding domains"/>
    <property type="match status" value="1"/>
</dbReference>